<dbReference type="AlphaFoldDB" id="A0A9X4AE71"/>
<reference evidence="1" key="1">
    <citation type="journal article" date="2022" name="Microorganisms">
        <title>Antibiotic Susceptibility, Resistance Gene Determinants and Corresponding Genomic Regions in Lactobacillus amylovorus Isolates Derived from Wild Boars and Domestic Pigs.</title>
        <authorList>
            <person name="Moravkova M."/>
            <person name="Kostovova I."/>
            <person name="Kavanova K."/>
            <person name="Pechar R."/>
            <person name="Stanek S."/>
            <person name="Brychta A."/>
            <person name="Zeman M."/>
            <person name="Kubasova T."/>
        </authorList>
    </citation>
    <scope>NUCLEOTIDE SEQUENCE</scope>
    <source>
        <strain evidence="1">M356A</strain>
    </source>
</reference>
<proteinExistence type="predicted"/>
<evidence type="ECO:0000313" key="2">
    <source>
        <dbReference type="Proteomes" id="UP001143700"/>
    </source>
</evidence>
<gene>
    <name evidence="1" type="ORF">ODV15_09720</name>
</gene>
<organism evidence="1 2">
    <name type="scientific">Lactobacillus amylovorus</name>
    <dbReference type="NCBI Taxonomy" id="1604"/>
    <lineage>
        <taxon>Bacteria</taxon>
        <taxon>Bacillati</taxon>
        <taxon>Bacillota</taxon>
        <taxon>Bacilli</taxon>
        <taxon>Lactobacillales</taxon>
        <taxon>Lactobacillaceae</taxon>
        <taxon>Lactobacillus</taxon>
    </lineage>
</organism>
<accession>A0A9X4AE71</accession>
<comment type="caution">
    <text evidence="1">The sequence shown here is derived from an EMBL/GenBank/DDBJ whole genome shotgun (WGS) entry which is preliminary data.</text>
</comment>
<dbReference type="Proteomes" id="UP001143700">
    <property type="component" value="Unassembled WGS sequence"/>
</dbReference>
<evidence type="ECO:0000313" key="1">
    <source>
        <dbReference type="EMBL" id="MDB6262818.1"/>
    </source>
</evidence>
<reference evidence="1" key="2">
    <citation type="submission" date="2022-10" db="EMBL/GenBank/DDBJ databases">
        <authorList>
            <person name="Kostovova I."/>
            <person name="Moravkova M."/>
            <person name="Pechar R."/>
        </authorList>
    </citation>
    <scope>NUCLEOTIDE SEQUENCE</scope>
    <source>
        <strain evidence="1">M356A</strain>
    </source>
</reference>
<sequence length="148" mass="17502">MLAPAFFIFVKSPLKEPKKIAKGTTRSIILNKELTTMLTDLQKAELYLKNKDMTFKYKEKESGISMNTLKKYITLPQRLKKASWSNVTKLARLYDDEVEKKKLKNFSPKDVAEFMDWMNKNIPEDFYGKKLRKIILENKEIYLQLIEK</sequence>
<dbReference type="RefSeq" id="WP_271870764.1">
    <property type="nucleotide sequence ID" value="NZ_JAOTGU010000019.1"/>
</dbReference>
<name>A0A9X4AE71_LACAM</name>
<protein>
    <submittedName>
        <fullName evidence="1">Uncharacterized protein</fullName>
    </submittedName>
</protein>
<dbReference type="EMBL" id="JAOTGU010000019">
    <property type="protein sequence ID" value="MDB6262818.1"/>
    <property type="molecule type" value="Genomic_DNA"/>
</dbReference>